<proteinExistence type="predicted"/>
<name>R7UP69_CAPTE</name>
<feature type="region of interest" description="Disordered" evidence="1">
    <location>
        <begin position="72"/>
        <end position="101"/>
    </location>
</feature>
<dbReference type="PROSITE" id="PS00028">
    <property type="entry name" value="ZINC_FINGER_C2H2_1"/>
    <property type="match status" value="1"/>
</dbReference>
<evidence type="ECO:0000256" key="1">
    <source>
        <dbReference type="SAM" id="MobiDB-lite"/>
    </source>
</evidence>
<gene>
    <name evidence="3" type="ORF">CAPTEDRAFT_185036</name>
</gene>
<dbReference type="HOGENOM" id="CLU_020243_2_0_1"/>
<evidence type="ECO:0000259" key="2">
    <source>
        <dbReference type="PROSITE" id="PS00028"/>
    </source>
</evidence>
<feature type="compositionally biased region" description="Acidic residues" evidence="1">
    <location>
        <begin position="72"/>
        <end position="82"/>
    </location>
</feature>
<dbReference type="EMBL" id="AMQN01023604">
    <property type="status" value="NOT_ANNOTATED_CDS"/>
    <property type="molecule type" value="Genomic_DNA"/>
</dbReference>
<feature type="domain" description="C2H2-type" evidence="2">
    <location>
        <begin position="19"/>
        <end position="42"/>
    </location>
</feature>
<dbReference type="OMA" id="FTSYKKH"/>
<protein>
    <recommendedName>
        <fullName evidence="2">C2H2-type domain-containing protein</fullName>
    </recommendedName>
</protein>
<reference evidence="4" key="3">
    <citation type="submission" date="2015-06" db="UniProtKB">
        <authorList>
            <consortium name="EnsemblMetazoa"/>
        </authorList>
    </citation>
    <scope>IDENTIFICATION</scope>
</reference>
<dbReference type="OrthoDB" id="6157941at2759"/>
<sequence>MLKHYEYVHNYDKNLQLSCGVSGCAKVYRSVRCLKKHIQQYHSDLFHLNDANGQEETVLDYLNLGSEEIDEFGGNENNDADVIDSTSNRPDQTHPGHQSFSDFDFEKRKVSFLLTLRHRHKITQSASDAIAFEVGGLLMLSNEILVQKLRRHFEIGSLDETGFADILNQHNALTSNLSEALSSGSKLRTYVKKHMTYIEPISISLNVSGDAPDDDDSDGDDGMLPMQYIPILKTLKALLSQEDVLAQVLEDRRSKDGVIRDFCDGDVFGESPLFQQHPKALQLLETEGIQVCVDGSNYHFYGNVSFVAADNLAAHGLGGFFENFSSALKLCRFCNATKESMALSFDEKRFILRTSSSYDAQVKLVCQNKVLASTYGVKHPSPLNQLAFFHVCNGLTADIAHDLFEGFVHESIELVLASRVRKGFFTVAHLNDVIDQFDYSVVDKANKPPPVSLHGTSPKLRLTQSQMWTFARLLPFFVGDHVPQETCDEWKFFLQLLDYIEH</sequence>
<keyword evidence="5" id="KW-1185">Reference proteome</keyword>
<reference evidence="3 5" key="2">
    <citation type="journal article" date="2013" name="Nature">
        <title>Insights into bilaterian evolution from three spiralian genomes.</title>
        <authorList>
            <person name="Simakov O."/>
            <person name="Marletaz F."/>
            <person name="Cho S.J."/>
            <person name="Edsinger-Gonzales E."/>
            <person name="Havlak P."/>
            <person name="Hellsten U."/>
            <person name="Kuo D.H."/>
            <person name="Larsson T."/>
            <person name="Lv J."/>
            <person name="Arendt D."/>
            <person name="Savage R."/>
            <person name="Osoegawa K."/>
            <person name="de Jong P."/>
            <person name="Grimwood J."/>
            <person name="Chapman J.A."/>
            <person name="Shapiro H."/>
            <person name="Aerts A."/>
            <person name="Otillar R.P."/>
            <person name="Terry A.Y."/>
            <person name="Boore J.L."/>
            <person name="Grigoriev I.V."/>
            <person name="Lindberg D.R."/>
            <person name="Seaver E.C."/>
            <person name="Weisblat D.A."/>
            <person name="Putnam N.H."/>
            <person name="Rokhsar D.S."/>
        </authorList>
    </citation>
    <scope>NUCLEOTIDE SEQUENCE</scope>
    <source>
        <strain evidence="3 5">I ESC-2004</strain>
    </source>
</reference>
<dbReference type="STRING" id="283909.R7UP69"/>
<evidence type="ECO:0000313" key="4">
    <source>
        <dbReference type="EnsemblMetazoa" id="CapteP185036"/>
    </source>
</evidence>
<dbReference type="PROSITE" id="PS51257">
    <property type="entry name" value="PROKAR_LIPOPROTEIN"/>
    <property type="match status" value="1"/>
</dbReference>
<dbReference type="InterPro" id="IPR013087">
    <property type="entry name" value="Znf_C2H2_type"/>
</dbReference>
<organism evidence="3">
    <name type="scientific">Capitella teleta</name>
    <name type="common">Polychaete worm</name>
    <dbReference type="NCBI Taxonomy" id="283909"/>
    <lineage>
        <taxon>Eukaryota</taxon>
        <taxon>Metazoa</taxon>
        <taxon>Spiralia</taxon>
        <taxon>Lophotrochozoa</taxon>
        <taxon>Annelida</taxon>
        <taxon>Polychaeta</taxon>
        <taxon>Sedentaria</taxon>
        <taxon>Scolecida</taxon>
        <taxon>Capitellidae</taxon>
        <taxon>Capitella</taxon>
    </lineage>
</organism>
<dbReference type="AlphaFoldDB" id="R7UP69"/>
<dbReference type="EnsemblMetazoa" id="CapteT185036">
    <property type="protein sequence ID" value="CapteP185036"/>
    <property type="gene ID" value="CapteG185036"/>
</dbReference>
<reference evidence="5" key="1">
    <citation type="submission" date="2012-12" db="EMBL/GenBank/DDBJ databases">
        <authorList>
            <person name="Hellsten U."/>
            <person name="Grimwood J."/>
            <person name="Chapman J.A."/>
            <person name="Shapiro H."/>
            <person name="Aerts A."/>
            <person name="Otillar R.P."/>
            <person name="Terry A.Y."/>
            <person name="Boore J.L."/>
            <person name="Simakov O."/>
            <person name="Marletaz F."/>
            <person name="Cho S.-J."/>
            <person name="Edsinger-Gonzales E."/>
            <person name="Havlak P."/>
            <person name="Kuo D.-H."/>
            <person name="Larsson T."/>
            <person name="Lv J."/>
            <person name="Arendt D."/>
            <person name="Savage R."/>
            <person name="Osoegawa K."/>
            <person name="de Jong P."/>
            <person name="Lindberg D.R."/>
            <person name="Seaver E.C."/>
            <person name="Weisblat D.A."/>
            <person name="Putnam N.H."/>
            <person name="Grigoriev I.V."/>
            <person name="Rokhsar D.S."/>
        </authorList>
    </citation>
    <scope>NUCLEOTIDE SEQUENCE</scope>
    <source>
        <strain evidence="5">I ESC-2004</strain>
    </source>
</reference>
<evidence type="ECO:0000313" key="3">
    <source>
        <dbReference type="EMBL" id="ELU05191.1"/>
    </source>
</evidence>
<feature type="compositionally biased region" description="Polar residues" evidence="1">
    <location>
        <begin position="84"/>
        <end position="101"/>
    </location>
</feature>
<dbReference type="Proteomes" id="UP000014760">
    <property type="component" value="Unassembled WGS sequence"/>
</dbReference>
<dbReference type="EMBL" id="KB301743">
    <property type="protein sequence ID" value="ELU05191.1"/>
    <property type="molecule type" value="Genomic_DNA"/>
</dbReference>
<evidence type="ECO:0000313" key="5">
    <source>
        <dbReference type="Proteomes" id="UP000014760"/>
    </source>
</evidence>
<accession>R7UP69</accession>